<evidence type="ECO:0008006" key="4">
    <source>
        <dbReference type="Google" id="ProtNLM"/>
    </source>
</evidence>
<sequence length="241" mass="24747">MNAVSTSIEQQAKITKINGSVQLIRDGFFLPAQAGMVLLPGDRVLSDAGGKAVIEFTGVKDALIIENGAAATFNLEVVEMDEAPQWIATDLYGQGVYFDGQQASEYNAGTSDNPDLFGLFGTTNANGESTGYPVLESLVFLGATAAIYSDNEDNTNTTETTSTTESGNNDSGTGGNNNPPPAPEPNPNPEPEEPAASPLDAVLSPVTDALDGLLSTLGAPSPVGSLAVPLQASSNSPDLPS</sequence>
<keyword evidence="3" id="KW-1185">Reference proteome</keyword>
<reference evidence="2 3" key="1">
    <citation type="submission" date="2020-05" db="EMBL/GenBank/DDBJ databases">
        <title>Compete genome of Limnobacter sp. SAORIC-580.</title>
        <authorList>
            <person name="Song J."/>
            <person name="Cho J.-C."/>
        </authorList>
    </citation>
    <scope>NUCLEOTIDE SEQUENCE [LARGE SCALE GENOMIC DNA]</scope>
    <source>
        <strain evidence="2 3">SAORIC-580</strain>
    </source>
</reference>
<organism evidence="2 3">
    <name type="scientific">Limnobacter profundi</name>
    <dbReference type="NCBI Taxonomy" id="2732163"/>
    <lineage>
        <taxon>Bacteria</taxon>
        <taxon>Pseudomonadati</taxon>
        <taxon>Pseudomonadota</taxon>
        <taxon>Betaproteobacteria</taxon>
        <taxon>Burkholderiales</taxon>
        <taxon>Burkholderiaceae</taxon>
        <taxon>Limnobacter</taxon>
    </lineage>
</organism>
<accession>A0ABX6N8K9</accession>
<evidence type="ECO:0000313" key="2">
    <source>
        <dbReference type="EMBL" id="QJR30795.1"/>
    </source>
</evidence>
<protein>
    <recommendedName>
        <fullName evidence="4">Retention module-containing protein</fullName>
    </recommendedName>
</protein>
<feature type="compositionally biased region" description="Pro residues" evidence="1">
    <location>
        <begin position="178"/>
        <end position="189"/>
    </location>
</feature>
<name>A0ABX6N8K9_9BURK</name>
<proteinExistence type="predicted"/>
<evidence type="ECO:0000313" key="3">
    <source>
        <dbReference type="Proteomes" id="UP000501130"/>
    </source>
</evidence>
<gene>
    <name evidence="2" type="ORF">HKT17_14345</name>
</gene>
<dbReference type="Proteomes" id="UP000501130">
    <property type="component" value="Chromosome"/>
</dbReference>
<dbReference type="RefSeq" id="WP_171100989.1">
    <property type="nucleotide sequence ID" value="NZ_CP053084.1"/>
</dbReference>
<dbReference type="EMBL" id="CP053084">
    <property type="protein sequence ID" value="QJR30795.1"/>
    <property type="molecule type" value="Genomic_DNA"/>
</dbReference>
<feature type="compositionally biased region" description="Polar residues" evidence="1">
    <location>
        <begin position="231"/>
        <end position="241"/>
    </location>
</feature>
<evidence type="ECO:0000256" key="1">
    <source>
        <dbReference type="SAM" id="MobiDB-lite"/>
    </source>
</evidence>
<feature type="region of interest" description="Disordered" evidence="1">
    <location>
        <begin position="151"/>
        <end position="241"/>
    </location>
</feature>
<feature type="compositionally biased region" description="Low complexity" evidence="1">
    <location>
        <begin position="154"/>
        <end position="171"/>
    </location>
</feature>